<dbReference type="SUPFAM" id="SSF56801">
    <property type="entry name" value="Acetyl-CoA synthetase-like"/>
    <property type="match status" value="1"/>
</dbReference>
<name>A0A4P6JTK2_KTERU</name>
<dbReference type="InterPro" id="IPR025110">
    <property type="entry name" value="AMP-bd_C"/>
</dbReference>
<dbReference type="EMBL" id="CP035758">
    <property type="protein sequence ID" value="QBD78907.1"/>
    <property type="molecule type" value="Genomic_DNA"/>
</dbReference>
<dbReference type="PROSITE" id="PS50075">
    <property type="entry name" value="CARRIER"/>
    <property type="match status" value="1"/>
</dbReference>
<dbReference type="InterPro" id="IPR001242">
    <property type="entry name" value="Condensation_dom"/>
</dbReference>
<dbReference type="FunFam" id="3.40.50.980:FF:000001">
    <property type="entry name" value="Non-ribosomal peptide synthetase"/>
    <property type="match status" value="1"/>
</dbReference>
<dbReference type="GO" id="GO:0009239">
    <property type="term" value="P:enterobactin biosynthetic process"/>
    <property type="evidence" value="ECO:0007669"/>
    <property type="project" value="TreeGrafter"/>
</dbReference>
<dbReference type="GO" id="GO:0072330">
    <property type="term" value="P:monocarboxylic acid biosynthetic process"/>
    <property type="evidence" value="ECO:0007669"/>
    <property type="project" value="UniProtKB-ARBA"/>
</dbReference>
<dbReference type="SUPFAM" id="SSF52777">
    <property type="entry name" value="CoA-dependent acyltransferases"/>
    <property type="match status" value="2"/>
</dbReference>
<dbReference type="InterPro" id="IPR023213">
    <property type="entry name" value="CAT-like_dom_sf"/>
</dbReference>
<evidence type="ECO:0000313" key="5">
    <source>
        <dbReference type="EMBL" id="QBD78907.1"/>
    </source>
</evidence>
<dbReference type="InterPro" id="IPR020845">
    <property type="entry name" value="AMP-binding_CS"/>
</dbReference>
<dbReference type="Pfam" id="PF00550">
    <property type="entry name" value="PP-binding"/>
    <property type="match status" value="1"/>
</dbReference>
<dbReference type="InterPro" id="IPR010071">
    <property type="entry name" value="AA_adenyl_dom"/>
</dbReference>
<dbReference type="InterPro" id="IPR036736">
    <property type="entry name" value="ACP-like_sf"/>
</dbReference>
<dbReference type="InterPro" id="IPR000873">
    <property type="entry name" value="AMP-dep_synth/lig_dom"/>
</dbReference>
<evidence type="ECO:0000256" key="3">
    <source>
        <dbReference type="ARBA" id="ARBA00022553"/>
    </source>
</evidence>
<keyword evidence="6" id="KW-1185">Reference proteome</keyword>
<evidence type="ECO:0000256" key="2">
    <source>
        <dbReference type="ARBA" id="ARBA00022450"/>
    </source>
</evidence>
<dbReference type="GO" id="GO:0047527">
    <property type="term" value="F:2,3-dihydroxybenzoate-serine ligase activity"/>
    <property type="evidence" value="ECO:0007669"/>
    <property type="project" value="TreeGrafter"/>
</dbReference>
<dbReference type="FunFam" id="3.40.50.12780:FF:000012">
    <property type="entry name" value="Non-ribosomal peptide synthetase"/>
    <property type="match status" value="1"/>
</dbReference>
<evidence type="ECO:0000256" key="1">
    <source>
        <dbReference type="ARBA" id="ARBA00001957"/>
    </source>
</evidence>
<accession>A0A4P6JTK2</accession>
<dbReference type="GO" id="GO:0008610">
    <property type="term" value="P:lipid biosynthetic process"/>
    <property type="evidence" value="ECO:0007669"/>
    <property type="project" value="UniProtKB-ARBA"/>
</dbReference>
<dbReference type="CDD" id="cd19531">
    <property type="entry name" value="LCL_NRPS-like"/>
    <property type="match status" value="1"/>
</dbReference>
<dbReference type="PANTHER" id="PTHR45527:SF1">
    <property type="entry name" value="FATTY ACID SYNTHASE"/>
    <property type="match status" value="1"/>
</dbReference>
<dbReference type="Proteomes" id="UP000290365">
    <property type="component" value="Chromosome"/>
</dbReference>
<dbReference type="Pfam" id="PF00668">
    <property type="entry name" value="Condensation"/>
    <property type="match status" value="1"/>
</dbReference>
<feature type="domain" description="Carrier" evidence="4">
    <location>
        <begin position="1001"/>
        <end position="1076"/>
    </location>
</feature>
<dbReference type="Gene3D" id="3.30.559.10">
    <property type="entry name" value="Chloramphenicol acetyltransferase-like domain"/>
    <property type="match status" value="1"/>
</dbReference>
<keyword evidence="2" id="KW-0596">Phosphopantetheine</keyword>
<dbReference type="Gene3D" id="2.30.38.10">
    <property type="entry name" value="Luciferase, Domain 3"/>
    <property type="match status" value="1"/>
</dbReference>
<dbReference type="InterPro" id="IPR045851">
    <property type="entry name" value="AMP-bd_C_sf"/>
</dbReference>
<comment type="cofactor">
    <cofactor evidence="1">
        <name>pantetheine 4'-phosphate</name>
        <dbReference type="ChEBI" id="CHEBI:47942"/>
    </cofactor>
</comment>
<dbReference type="InterPro" id="IPR009081">
    <property type="entry name" value="PP-bd_ACP"/>
</dbReference>
<dbReference type="InterPro" id="IPR001031">
    <property type="entry name" value="Thioesterase"/>
</dbReference>
<dbReference type="NCBIfam" id="TIGR01733">
    <property type="entry name" value="AA-adenyl-dom"/>
    <property type="match status" value="1"/>
</dbReference>
<dbReference type="Pfam" id="PF00975">
    <property type="entry name" value="Thioesterase"/>
    <property type="match status" value="1"/>
</dbReference>
<dbReference type="GO" id="GO:0005829">
    <property type="term" value="C:cytosol"/>
    <property type="evidence" value="ECO:0007669"/>
    <property type="project" value="TreeGrafter"/>
</dbReference>
<sequence length="1373" mass="153231">MDKERMRMSITVFHDAMTRDARKISPTSFSQQGLWFLDKLVPNSSINTLSAIVAINKSLSPTALEQSLARLVQRHEILRTTFAMQDGQVVQLIADYLPVPLSMVDLHELPEDQQQTKMNTLADAQAGLPFDLQQGPLLRCTLVQLAPERFRLLLTLHRAICDERSVGLLIRELASLSASGKDEQPSSLPPPAAQYADLAQAQREGLAGQGFASSLDYWKQQLAGAPDALELPIDHARPAVASWQGSTHRAMLPAELSQALHSLSEQLAVSFDVILVAALETLLYRYTGQEDLLLGTVAPARRLAGSEDLIGPCENLLPLRADLAGNPRFSDLLKRVHASLEEGRVHEALPFEALLKQIYPTRTLNHNPLLQVLLRLPQLQTTLPAGWTLEQLELGKEAAQFDVTLHMQEGPQGLSADFIYSRDVFDEATIVRMAGHWQSLLEGIVADPEQNLSHLPLLTEQERRQLLVEWNDLQRPYPVDQCLPQLFEAQVARNPEAIAVACQGVELSYRQLNQQANQLAHYLRDCGVGSETLVALLGDRGIPLLVAILAVFKAGGAYLPLDPRHPEARLRWEIEQSQSRVVLSEATFVGMISQALADMPDEARPRCVNLEDVLQSAQSPENLGPCGNPQDMAYVIYTSGSTGRPKGAMVEQRGMINHLYAKIEALDLKAKDIVAQTAPQCFDISVWQFLAILLVGGRVQIYPDAVASDPVELLRQVEQHQVSILETVPSLLGAMLDTYESVGVEALPLHALRWLIPTGEALPVELCRRWLKRYPHIPMLNAYGPTECSDDVTHYAISQPPPEETSSISIGSAIPNMQLYVLDQHLQPLPIGVSGELHVGGVGVGRGYLGDEQRTARAFVRDPFSRREGARLYKTGDRARYLPDGNLEFLGRLDFQVKLRGLRIELGEIESVLSLHPAVHQAVVIAREDTPGDKRLVAYVVLHPEHKATVEELKSQAMLQMPAYMVPSAFMQLDRLPVTPNGKLDRKALPAPSWAGDSYVAPVSPLERRMAELWQELLGVQRVGLRDDFFELGGDSLLAVQFFARMEEIYGRKLAISTLFAGSTIEYLARALQEEAQKDSRVPLVTVRASGTRRPFFLLPGEWSGQDSSGQELARYLSPQQPLYLLEAYRLDGLVLPPALPVMAAEYRKILRSVQPEGPYLLGGYGNAGPMVYELARQLQAQGQTVDLLLLLDPDVPGHHKVIRSAISRFAQMRNIKQEKQFDLFMRLRHIYKYTKFSHYRRLKNSAFLKTVEAEQNLARPEAAGSTPLSLKLKALVPDLETLRQDHLNLYDWPMSDYTLGLYAGKITFFWTSEEPRRAAGWQKVMRAKERDVEIHMLPGNHVTCRTEYLPVLAEYLRRCLYKAQNTAMDAKR</sequence>
<dbReference type="OrthoDB" id="3671989at2"/>
<reference evidence="5 6" key="1">
    <citation type="submission" date="2019-01" db="EMBL/GenBank/DDBJ databases">
        <title>Ktedonosporobacter rubrisoli SCAWS-G2.</title>
        <authorList>
            <person name="Huang Y."/>
            <person name="Yan B."/>
        </authorList>
    </citation>
    <scope>NUCLEOTIDE SEQUENCE [LARGE SCALE GENOMIC DNA]</scope>
    <source>
        <strain evidence="5 6">SCAWS-G2</strain>
    </source>
</reference>
<dbReference type="GO" id="GO:0009366">
    <property type="term" value="C:enterobactin synthetase complex"/>
    <property type="evidence" value="ECO:0007669"/>
    <property type="project" value="TreeGrafter"/>
</dbReference>
<proteinExistence type="predicted"/>
<dbReference type="Gene3D" id="3.30.300.30">
    <property type="match status" value="1"/>
</dbReference>
<dbReference type="Gene3D" id="1.10.1200.10">
    <property type="entry name" value="ACP-like"/>
    <property type="match status" value="1"/>
</dbReference>
<dbReference type="GO" id="GO:0031177">
    <property type="term" value="F:phosphopantetheine binding"/>
    <property type="evidence" value="ECO:0007669"/>
    <property type="project" value="InterPro"/>
</dbReference>
<dbReference type="SUPFAM" id="SSF53474">
    <property type="entry name" value="alpha/beta-Hydrolases"/>
    <property type="match status" value="1"/>
</dbReference>
<dbReference type="Pfam" id="PF00501">
    <property type="entry name" value="AMP-binding"/>
    <property type="match status" value="1"/>
</dbReference>
<dbReference type="Gene3D" id="3.40.50.1820">
    <property type="entry name" value="alpha/beta hydrolase"/>
    <property type="match status" value="1"/>
</dbReference>
<dbReference type="CDD" id="cd05930">
    <property type="entry name" value="A_NRPS"/>
    <property type="match status" value="1"/>
</dbReference>
<protein>
    <submittedName>
        <fullName evidence="5">Amino acid adenylation domain-containing protein</fullName>
    </submittedName>
</protein>
<evidence type="ECO:0000313" key="6">
    <source>
        <dbReference type="Proteomes" id="UP000290365"/>
    </source>
</evidence>
<dbReference type="SUPFAM" id="SSF47336">
    <property type="entry name" value="ACP-like"/>
    <property type="match status" value="1"/>
</dbReference>
<evidence type="ECO:0000259" key="4">
    <source>
        <dbReference type="PROSITE" id="PS50075"/>
    </source>
</evidence>
<gene>
    <name evidence="5" type="ORF">EPA93_24155</name>
</gene>
<dbReference type="PROSITE" id="PS00455">
    <property type="entry name" value="AMP_BINDING"/>
    <property type="match status" value="1"/>
</dbReference>
<dbReference type="FunFam" id="2.30.38.10:FF:000001">
    <property type="entry name" value="Non-ribosomal peptide synthetase PvdI"/>
    <property type="match status" value="1"/>
</dbReference>
<dbReference type="InterPro" id="IPR020806">
    <property type="entry name" value="PKS_PP-bd"/>
</dbReference>
<dbReference type="KEGG" id="kbs:EPA93_24155"/>
<dbReference type="InterPro" id="IPR029058">
    <property type="entry name" value="AB_hydrolase_fold"/>
</dbReference>
<dbReference type="Gene3D" id="3.30.559.30">
    <property type="entry name" value="Nonribosomal peptide synthetase, condensation domain"/>
    <property type="match status" value="1"/>
</dbReference>
<dbReference type="Gene3D" id="3.40.50.980">
    <property type="match status" value="2"/>
</dbReference>
<dbReference type="FunFam" id="3.30.300.30:FF:000010">
    <property type="entry name" value="Enterobactin synthetase component F"/>
    <property type="match status" value="1"/>
</dbReference>
<dbReference type="FunFam" id="1.10.1200.10:FF:000016">
    <property type="entry name" value="Non-ribosomal peptide synthase"/>
    <property type="match status" value="1"/>
</dbReference>
<dbReference type="GO" id="GO:0043041">
    <property type="term" value="P:amino acid activation for nonribosomal peptide biosynthetic process"/>
    <property type="evidence" value="ECO:0007669"/>
    <property type="project" value="TreeGrafter"/>
</dbReference>
<dbReference type="PANTHER" id="PTHR45527">
    <property type="entry name" value="NONRIBOSOMAL PEPTIDE SYNTHETASE"/>
    <property type="match status" value="1"/>
</dbReference>
<dbReference type="SMART" id="SM00823">
    <property type="entry name" value="PKS_PP"/>
    <property type="match status" value="1"/>
</dbReference>
<dbReference type="Pfam" id="PF13193">
    <property type="entry name" value="AMP-binding_C"/>
    <property type="match status" value="1"/>
</dbReference>
<keyword evidence="3" id="KW-0597">Phosphoprotein</keyword>
<organism evidence="5 6">
    <name type="scientific">Ktedonosporobacter rubrisoli</name>
    <dbReference type="NCBI Taxonomy" id="2509675"/>
    <lineage>
        <taxon>Bacteria</taxon>
        <taxon>Bacillati</taxon>
        <taxon>Chloroflexota</taxon>
        <taxon>Ktedonobacteria</taxon>
        <taxon>Ktedonobacterales</taxon>
        <taxon>Ktedonosporobacteraceae</taxon>
        <taxon>Ktedonosporobacter</taxon>
    </lineage>
</organism>